<sequence length="856" mass="91075">MALLGVLSSQNTATLAAGMFSYYVCIYALHRLMKHAFRDFYQPLLRQNGVRRALRLPVFIMGILATLTTAPVCGRAFLSEGSPAGPLTPDSHICIGTRLVLWTAELPLLGSTRFYLVHHLLSLAGVCVVLANKLDVAPINLILAGLVTELFSSTRAFLREAGLDRSRPGLLARVTGCNALSVLALRGLPAAYLLLQGRMLRPALRSRIGLAYLCAVALYAAFAGYMAYGLLAGLGRVSFWPARPASFVVRVGRKERNVSVYSVFLGMAIAAVEVSAAALYELTIGESLAPGQLSSLAAVGLGSVVSGLVGAKAMNTALSVRGMSMKEEEETAAPSSPCSPVSSRLFPGYKGLSIQGAILFSAMWLHIYPLVGFNVNQRLLFSAVGMSLPLGEAVGRVGCYFAGCCGSTRGRKYPAIQLLAAVLNLGFFFFGLMELGRRGVSAVGELGLAAVVANGAVRLVLNPLRSDTGETMLSPASVFAWVQVLGSLSLLALESAEGAADLGESAVAALGTTCSSLLACRIASFGWKMAAAELGKWNLTKYSRPENLVYACLRQVPFERLNAILNGTVGTSLYNFWPAVDGDLLQDAGSAQLDGGAFVKVPVISGTNKDEGTTFIPVGINTTAQFRDFLIVGKFGFHTPASVADKFLQLVPRRPVTGHPRLPGRPARALQGIPVAPDVGAHRRLRDAREPPAAVRGVGRGRRRRRTATASTCGPATCRWSWGASHFEEEAFVFNNVTGQRYHHEKPFDGMPETYVQLSEVMASMWASFVHDLDPNTGSERAPLWEAHAEGEPTDLLFSGNASSYVEADTWRTAALSALRNVRGGEAHPLRGPLPGSAFGQAATAAGGQACKPQQM</sequence>
<dbReference type="STRING" id="1081104.A0A167ACX2"/>
<feature type="transmembrane region" description="Helical" evidence="4">
    <location>
        <begin position="210"/>
        <end position="237"/>
    </location>
</feature>
<evidence type="ECO:0000313" key="7">
    <source>
        <dbReference type="Proteomes" id="UP000076744"/>
    </source>
</evidence>
<evidence type="ECO:0000256" key="1">
    <source>
        <dbReference type="ARBA" id="ARBA00005964"/>
    </source>
</evidence>
<feature type="transmembrane region" description="Helical" evidence="4">
    <location>
        <begin position="292"/>
        <end position="311"/>
    </location>
</feature>
<reference evidence="6 7" key="1">
    <citation type="journal article" date="2016" name="Genome Biol. Evol.">
        <title>Divergent and convergent evolution of fungal pathogenicity.</title>
        <authorList>
            <person name="Shang Y."/>
            <person name="Xiao G."/>
            <person name="Zheng P."/>
            <person name="Cen K."/>
            <person name="Zhan S."/>
            <person name="Wang C."/>
        </authorList>
    </citation>
    <scope>NUCLEOTIDE SEQUENCE [LARGE SCALE GENOMIC DNA]</scope>
    <source>
        <strain evidence="6 7">ARSEF 2679</strain>
    </source>
</reference>
<dbReference type="Proteomes" id="UP000076744">
    <property type="component" value="Unassembled WGS sequence"/>
</dbReference>
<feature type="transmembrane region" description="Helical" evidence="4">
    <location>
        <begin position="137"/>
        <end position="158"/>
    </location>
</feature>
<dbReference type="InterPro" id="IPR029058">
    <property type="entry name" value="AB_hydrolase_fold"/>
</dbReference>
<dbReference type="GO" id="GO:0042158">
    <property type="term" value="P:lipoprotein biosynthetic process"/>
    <property type="evidence" value="ECO:0007669"/>
    <property type="project" value="InterPro"/>
</dbReference>
<keyword evidence="4" id="KW-1133">Transmembrane helix</keyword>
<dbReference type="InterPro" id="IPR002018">
    <property type="entry name" value="CarbesteraseB"/>
</dbReference>
<keyword evidence="7" id="KW-1185">Reference proteome</keyword>
<evidence type="ECO:0000313" key="6">
    <source>
        <dbReference type="EMBL" id="OAA38785.1"/>
    </source>
</evidence>
<dbReference type="GeneID" id="30026168"/>
<dbReference type="InterPro" id="IPR050654">
    <property type="entry name" value="AChE-related_enzymes"/>
</dbReference>
<dbReference type="PANTHER" id="PTHR43918">
    <property type="entry name" value="ACETYLCHOLINESTERASE"/>
    <property type="match status" value="1"/>
</dbReference>
<evidence type="ECO:0000256" key="4">
    <source>
        <dbReference type="SAM" id="Phobius"/>
    </source>
</evidence>
<feature type="compositionally biased region" description="Low complexity" evidence="3">
    <location>
        <begin position="836"/>
        <end position="850"/>
    </location>
</feature>
<name>A0A167ACX2_CORFA</name>
<organism evidence="6 7">
    <name type="scientific">Cordyceps fumosorosea (strain ARSEF 2679)</name>
    <name type="common">Isaria fumosorosea</name>
    <dbReference type="NCBI Taxonomy" id="1081104"/>
    <lineage>
        <taxon>Eukaryota</taxon>
        <taxon>Fungi</taxon>
        <taxon>Dikarya</taxon>
        <taxon>Ascomycota</taxon>
        <taxon>Pezizomycotina</taxon>
        <taxon>Sordariomycetes</taxon>
        <taxon>Hypocreomycetidae</taxon>
        <taxon>Hypocreales</taxon>
        <taxon>Cordycipitaceae</taxon>
        <taxon>Cordyceps</taxon>
    </lineage>
</organism>
<evidence type="ECO:0000256" key="3">
    <source>
        <dbReference type="SAM" id="MobiDB-lite"/>
    </source>
</evidence>
<feature type="transmembrane region" description="Helical" evidence="4">
    <location>
        <begin position="170"/>
        <end position="195"/>
    </location>
</feature>
<proteinExistence type="inferred from homology"/>
<feature type="region of interest" description="Disordered" evidence="3">
    <location>
        <begin position="825"/>
        <end position="856"/>
    </location>
</feature>
<gene>
    <name evidence="6" type="ORF">ISF_09876</name>
</gene>
<dbReference type="GO" id="GO:0008961">
    <property type="term" value="F:phosphatidylglycerol-prolipoprotein diacylglyceryl transferase activity"/>
    <property type="evidence" value="ECO:0007669"/>
    <property type="project" value="InterPro"/>
</dbReference>
<dbReference type="SUPFAM" id="SSF53474">
    <property type="entry name" value="alpha/beta-Hydrolases"/>
    <property type="match status" value="1"/>
</dbReference>
<keyword evidence="2" id="KW-0378">Hydrolase</keyword>
<feature type="transmembrane region" description="Helical" evidence="4">
    <location>
        <begin position="352"/>
        <end position="373"/>
    </location>
</feature>
<dbReference type="GO" id="GO:0005886">
    <property type="term" value="C:plasma membrane"/>
    <property type="evidence" value="ECO:0007669"/>
    <property type="project" value="InterPro"/>
</dbReference>
<dbReference type="EMBL" id="AZHB01000089">
    <property type="protein sequence ID" value="OAA38785.1"/>
    <property type="molecule type" value="Genomic_DNA"/>
</dbReference>
<evidence type="ECO:0000259" key="5">
    <source>
        <dbReference type="Pfam" id="PF00135"/>
    </source>
</evidence>
<dbReference type="Gene3D" id="3.40.50.1820">
    <property type="entry name" value="alpha/beta hydrolase"/>
    <property type="match status" value="1"/>
</dbReference>
<comment type="caution">
    <text evidence="6">The sequence shown here is derived from an EMBL/GenBank/DDBJ whole genome shotgun (WGS) entry which is preliminary data.</text>
</comment>
<feature type="domain" description="Carboxylesterase type B" evidence="5">
    <location>
        <begin position="493"/>
        <end position="623"/>
    </location>
</feature>
<feature type="transmembrane region" description="Helical" evidence="4">
    <location>
        <begin position="415"/>
        <end position="433"/>
    </location>
</feature>
<keyword evidence="4" id="KW-0472">Membrane</keyword>
<dbReference type="Pfam" id="PF00135">
    <property type="entry name" value="COesterase"/>
    <property type="match status" value="1"/>
</dbReference>
<feature type="transmembrane region" description="Helical" evidence="4">
    <location>
        <begin position="258"/>
        <end position="280"/>
    </location>
</feature>
<feature type="transmembrane region" description="Helical" evidence="4">
    <location>
        <begin position="54"/>
        <end position="78"/>
    </location>
</feature>
<dbReference type="OrthoDB" id="3011762at2759"/>
<keyword evidence="4" id="KW-0812">Transmembrane</keyword>
<feature type="transmembrane region" description="Helical" evidence="4">
    <location>
        <begin position="12"/>
        <end position="33"/>
    </location>
</feature>
<dbReference type="AlphaFoldDB" id="A0A167ACX2"/>
<comment type="similarity">
    <text evidence="1">Belongs to the type-B carboxylesterase/lipase family.</text>
</comment>
<dbReference type="InterPro" id="IPR001640">
    <property type="entry name" value="Lgt"/>
</dbReference>
<feature type="transmembrane region" description="Helical" evidence="4">
    <location>
        <begin position="114"/>
        <end position="131"/>
    </location>
</feature>
<dbReference type="RefSeq" id="XP_018699332.1">
    <property type="nucleotide sequence ID" value="XM_018853476.1"/>
</dbReference>
<dbReference type="GO" id="GO:0052689">
    <property type="term" value="F:carboxylic ester hydrolase activity"/>
    <property type="evidence" value="ECO:0007669"/>
    <property type="project" value="TreeGrafter"/>
</dbReference>
<dbReference type="PANTHER" id="PTHR43918:SF4">
    <property type="entry name" value="CARBOXYLIC ESTER HYDROLASE"/>
    <property type="match status" value="1"/>
</dbReference>
<protein>
    <submittedName>
        <fullName evidence="6">Carboxylesterase, type B</fullName>
    </submittedName>
</protein>
<dbReference type="Pfam" id="PF01790">
    <property type="entry name" value="LGT"/>
    <property type="match status" value="1"/>
</dbReference>
<accession>A0A167ACX2</accession>
<evidence type="ECO:0000256" key="2">
    <source>
        <dbReference type="ARBA" id="ARBA00022801"/>
    </source>
</evidence>